<dbReference type="SUPFAM" id="SSF52949">
    <property type="entry name" value="Macro domain-like"/>
    <property type="match status" value="1"/>
</dbReference>
<protein>
    <submittedName>
        <fullName evidence="2">O-acetyl-ADP-ribose deacetylase (Regulator of RNase III)</fullName>
    </submittedName>
</protein>
<evidence type="ECO:0000313" key="2">
    <source>
        <dbReference type="EMBL" id="MBB5185483.1"/>
    </source>
</evidence>
<dbReference type="SMART" id="SM00506">
    <property type="entry name" value="A1pp"/>
    <property type="match status" value="1"/>
</dbReference>
<evidence type="ECO:0000313" key="3">
    <source>
        <dbReference type="Proteomes" id="UP000521313"/>
    </source>
</evidence>
<dbReference type="Gene3D" id="3.40.220.10">
    <property type="entry name" value="Leucine Aminopeptidase, subunit E, domain 1"/>
    <property type="match status" value="1"/>
</dbReference>
<name>A0A7W8FXM7_9FIRM</name>
<accession>A0A7W8FXM7</accession>
<sequence length="174" mass="19179">MIQTIKGDITRLDFDIIVNAANQHLLPGGGVCGAIFARAGQGLAEECQKIGYCPTGQAVLTKGYGLPAKAVIHTVGPVYHGTDQDAIDLQACYWNTLSLAYDYLIDQDLDSLSLAFPCISTGIFGYPHEKACSIAVSTVQKLMRQYPDAKRIHVTFVCYLEEDYLLYKKELKLR</sequence>
<dbReference type="PANTHER" id="PTHR11106">
    <property type="entry name" value="GANGLIOSIDE INDUCED DIFFERENTIATION ASSOCIATED PROTEIN 2-RELATED"/>
    <property type="match status" value="1"/>
</dbReference>
<reference evidence="2 3" key="1">
    <citation type="submission" date="2020-08" db="EMBL/GenBank/DDBJ databases">
        <title>Genomic Encyclopedia of Type Strains, Phase IV (KMG-IV): sequencing the most valuable type-strain genomes for metagenomic binning, comparative biology and taxonomic classification.</title>
        <authorList>
            <person name="Goeker M."/>
        </authorList>
    </citation>
    <scope>NUCLEOTIDE SEQUENCE [LARGE SCALE GENOMIC DNA]</scope>
    <source>
        <strain evidence="2 3">DSM 26963</strain>
    </source>
</reference>
<comment type="caution">
    <text evidence="2">The sequence shown here is derived from an EMBL/GenBank/DDBJ whole genome shotgun (WGS) entry which is preliminary data.</text>
</comment>
<feature type="domain" description="Macro" evidence="1">
    <location>
        <begin position="1"/>
        <end position="174"/>
    </location>
</feature>
<dbReference type="InterPro" id="IPR002589">
    <property type="entry name" value="Macro_dom"/>
</dbReference>
<proteinExistence type="predicted"/>
<dbReference type="EMBL" id="JACHHD010000016">
    <property type="protein sequence ID" value="MBB5185483.1"/>
    <property type="molecule type" value="Genomic_DNA"/>
</dbReference>
<dbReference type="Pfam" id="PF01661">
    <property type="entry name" value="Macro"/>
    <property type="match status" value="1"/>
</dbReference>
<dbReference type="PROSITE" id="PS51154">
    <property type="entry name" value="MACRO"/>
    <property type="match status" value="1"/>
</dbReference>
<evidence type="ECO:0000259" key="1">
    <source>
        <dbReference type="PROSITE" id="PS51154"/>
    </source>
</evidence>
<dbReference type="AlphaFoldDB" id="A0A7W8FXM7"/>
<gene>
    <name evidence="2" type="ORF">HNQ43_001540</name>
</gene>
<dbReference type="RefSeq" id="WP_183376474.1">
    <property type="nucleotide sequence ID" value="NZ_JACHHD010000016.1"/>
</dbReference>
<dbReference type="InterPro" id="IPR043472">
    <property type="entry name" value="Macro_dom-like"/>
</dbReference>
<organism evidence="2 3">
    <name type="scientific">Faecalicoccus acidiformans</name>
    <dbReference type="NCBI Taxonomy" id="915173"/>
    <lineage>
        <taxon>Bacteria</taxon>
        <taxon>Bacillati</taxon>
        <taxon>Bacillota</taxon>
        <taxon>Erysipelotrichia</taxon>
        <taxon>Erysipelotrichales</taxon>
        <taxon>Erysipelotrichaceae</taxon>
        <taxon>Faecalicoccus</taxon>
    </lineage>
</organism>
<dbReference type="Proteomes" id="UP000521313">
    <property type="component" value="Unassembled WGS sequence"/>
</dbReference>
<dbReference type="CDD" id="cd02908">
    <property type="entry name" value="Macro_OAADPr_deacetylase"/>
    <property type="match status" value="1"/>
</dbReference>
<dbReference type="PANTHER" id="PTHR11106:SF27">
    <property type="entry name" value="MACRO DOMAIN-CONTAINING PROTEIN"/>
    <property type="match status" value="1"/>
</dbReference>